<dbReference type="PANTHER" id="PTHR35807:SF1">
    <property type="entry name" value="TRANSCRIPTIONAL REGULATOR REDD"/>
    <property type="match status" value="1"/>
</dbReference>
<feature type="region of interest" description="Disordered" evidence="3">
    <location>
        <begin position="252"/>
        <end position="274"/>
    </location>
</feature>
<evidence type="ECO:0000313" key="5">
    <source>
        <dbReference type="EMBL" id="TDC11637.1"/>
    </source>
</evidence>
<sequence length="540" mass="60020">MYVRVLGGPVAVADGPQGGLEVLPEQMRLLVSAWLVADRPLAPEEIQRVVWGDDEKDHRKDVNTLVWRLRRRFPGGRVVTNGERHLTQGHSLRLRRGDDEVDLWRFRELVQRGEAARTRNTREAARLYQQAVDLCGDADPVPDRPKADTLLVINIERVLKEVKSAWNALAELRLSLGEHDDVLPYLKGWVAADPWDEHLRRWLMLALYRNGGKAKALRVYEEMRELLHREACSDAEPGHLLKRLAAQIAADDPDLAPQPMRSPNRSPWDGLAGDDPDYTPAPPLVTDRPVVARIINVLLGGKDNYEADRCAAAAVEKQVPGLRDLVTQHHDFRRRAIREIAAAGIEQWIDIGAGLPDNGQVLPVAREVVPHARLVYVDNDPVVGTHTRGVIDDPTKTAFVEADLRDTSAVLGAPEMRRVIDFSRPVGVLVTSVLHLLPDDVTGVMAAYVGAMAPGSYLVVSTVVSEGLPEKVVTVSREHVPFFHPRSQSEIVTWLQGLQVVPPGIIDCQHWRPSGTLPELANQRVVCAVAWKPGPDTRRI</sequence>
<dbReference type="InterPro" id="IPR006764">
    <property type="entry name" value="SAM_dep_MeTrfase_SAV2177_type"/>
</dbReference>
<dbReference type="GO" id="GO:0003677">
    <property type="term" value="F:DNA binding"/>
    <property type="evidence" value="ECO:0007669"/>
    <property type="project" value="TreeGrafter"/>
</dbReference>
<comment type="caution">
    <text evidence="5">The sequence shown here is derived from an EMBL/GenBank/DDBJ whole genome shotgun (WGS) entry which is preliminary data.</text>
</comment>
<keyword evidence="2" id="KW-0804">Transcription</keyword>
<dbReference type="PANTHER" id="PTHR35807">
    <property type="entry name" value="TRANSCRIPTIONAL REGULATOR REDD-RELATED"/>
    <property type="match status" value="1"/>
</dbReference>
<dbReference type="Gene3D" id="1.25.40.10">
    <property type="entry name" value="Tetratricopeptide repeat domain"/>
    <property type="match status" value="1"/>
</dbReference>
<dbReference type="Gene3D" id="1.10.10.10">
    <property type="entry name" value="Winged helix-like DNA-binding domain superfamily/Winged helix DNA-binding domain"/>
    <property type="match status" value="1"/>
</dbReference>
<dbReference type="CDD" id="cd15831">
    <property type="entry name" value="BTAD"/>
    <property type="match status" value="1"/>
</dbReference>
<keyword evidence="1" id="KW-0805">Transcription regulation</keyword>
<dbReference type="EMBL" id="SMJW01000171">
    <property type="protein sequence ID" value="TDC11637.1"/>
    <property type="molecule type" value="Genomic_DNA"/>
</dbReference>
<dbReference type="SUPFAM" id="SSF48452">
    <property type="entry name" value="TPR-like"/>
    <property type="match status" value="1"/>
</dbReference>
<dbReference type="InterPro" id="IPR005158">
    <property type="entry name" value="BTAD"/>
</dbReference>
<dbReference type="RefSeq" id="WP_131943073.1">
    <property type="nucleotide sequence ID" value="NZ_BAAAMX010000031.1"/>
</dbReference>
<name>A0A4R4NUI4_9ACTN</name>
<evidence type="ECO:0000256" key="2">
    <source>
        <dbReference type="ARBA" id="ARBA00023163"/>
    </source>
</evidence>
<organism evidence="5 6">
    <name type="scientific">Actinomadura bangladeshensis</name>
    <dbReference type="NCBI Taxonomy" id="453573"/>
    <lineage>
        <taxon>Bacteria</taxon>
        <taxon>Bacillati</taxon>
        <taxon>Actinomycetota</taxon>
        <taxon>Actinomycetes</taxon>
        <taxon>Streptosporangiales</taxon>
        <taxon>Thermomonosporaceae</taxon>
        <taxon>Actinomadura</taxon>
    </lineage>
</organism>
<evidence type="ECO:0000256" key="1">
    <source>
        <dbReference type="ARBA" id="ARBA00023015"/>
    </source>
</evidence>
<dbReference type="SMART" id="SM01043">
    <property type="entry name" value="BTAD"/>
    <property type="match status" value="1"/>
</dbReference>
<dbReference type="InterPro" id="IPR011990">
    <property type="entry name" value="TPR-like_helical_dom_sf"/>
</dbReference>
<dbReference type="Pfam" id="PF04672">
    <property type="entry name" value="Methyltransf_19"/>
    <property type="match status" value="1"/>
</dbReference>
<reference evidence="5 6" key="1">
    <citation type="submission" date="2019-03" db="EMBL/GenBank/DDBJ databases">
        <title>Draft genome sequences of novel Actinobacteria.</title>
        <authorList>
            <person name="Sahin N."/>
            <person name="Ay H."/>
            <person name="Saygin H."/>
        </authorList>
    </citation>
    <scope>NUCLEOTIDE SEQUENCE [LARGE SCALE GENOMIC DNA]</scope>
    <source>
        <strain evidence="5 6">DSM 45347</strain>
    </source>
</reference>
<gene>
    <name evidence="5" type="ORF">E1284_27635</name>
</gene>
<keyword evidence="6" id="KW-1185">Reference proteome</keyword>
<dbReference type="Gene3D" id="3.40.50.150">
    <property type="entry name" value="Vaccinia Virus protein VP39"/>
    <property type="match status" value="1"/>
</dbReference>
<accession>A0A4R4NUI4</accession>
<dbReference type="Pfam" id="PF03704">
    <property type="entry name" value="BTAD"/>
    <property type="match status" value="1"/>
</dbReference>
<dbReference type="GO" id="GO:0006355">
    <property type="term" value="P:regulation of DNA-templated transcription"/>
    <property type="evidence" value="ECO:0007669"/>
    <property type="project" value="TreeGrafter"/>
</dbReference>
<dbReference type="InterPro" id="IPR036388">
    <property type="entry name" value="WH-like_DNA-bd_sf"/>
</dbReference>
<dbReference type="SUPFAM" id="SSF53335">
    <property type="entry name" value="S-adenosyl-L-methionine-dependent methyltransferases"/>
    <property type="match status" value="1"/>
</dbReference>
<evidence type="ECO:0000256" key="3">
    <source>
        <dbReference type="SAM" id="MobiDB-lite"/>
    </source>
</evidence>
<dbReference type="OrthoDB" id="3450947at2"/>
<dbReference type="Proteomes" id="UP000295431">
    <property type="component" value="Unassembled WGS sequence"/>
</dbReference>
<evidence type="ECO:0000259" key="4">
    <source>
        <dbReference type="SMART" id="SM01043"/>
    </source>
</evidence>
<evidence type="ECO:0000313" key="6">
    <source>
        <dbReference type="Proteomes" id="UP000295431"/>
    </source>
</evidence>
<feature type="domain" description="Bacterial transcriptional activator" evidence="4">
    <location>
        <begin position="101"/>
        <end position="249"/>
    </location>
</feature>
<protein>
    <recommendedName>
        <fullName evidence="4">Bacterial transcriptional activator domain-containing protein</fullName>
    </recommendedName>
</protein>
<dbReference type="InterPro" id="IPR051677">
    <property type="entry name" value="AfsR-DnrI-RedD_regulator"/>
</dbReference>
<proteinExistence type="predicted"/>
<dbReference type="AlphaFoldDB" id="A0A4R4NUI4"/>
<dbReference type="InterPro" id="IPR029063">
    <property type="entry name" value="SAM-dependent_MTases_sf"/>
</dbReference>